<feature type="region of interest" description="Disordered" evidence="1">
    <location>
        <begin position="298"/>
        <end position="328"/>
    </location>
</feature>
<feature type="region of interest" description="Disordered" evidence="1">
    <location>
        <begin position="172"/>
        <end position="242"/>
    </location>
</feature>
<dbReference type="Proteomes" id="UP000694845">
    <property type="component" value="Unplaced"/>
</dbReference>
<organism evidence="2 3">
    <name type="scientific">Acanthaster planci</name>
    <name type="common">Crown-of-thorns starfish</name>
    <dbReference type="NCBI Taxonomy" id="133434"/>
    <lineage>
        <taxon>Eukaryota</taxon>
        <taxon>Metazoa</taxon>
        <taxon>Echinodermata</taxon>
        <taxon>Eleutherozoa</taxon>
        <taxon>Asterozoa</taxon>
        <taxon>Asteroidea</taxon>
        <taxon>Valvatacea</taxon>
        <taxon>Valvatida</taxon>
        <taxon>Acanthasteridae</taxon>
        <taxon>Acanthaster</taxon>
    </lineage>
</organism>
<dbReference type="OrthoDB" id="10470293at2759"/>
<dbReference type="GeneID" id="110981060"/>
<feature type="compositionally biased region" description="Polar residues" evidence="1">
    <location>
        <begin position="172"/>
        <end position="187"/>
    </location>
</feature>
<feature type="compositionally biased region" description="Polar residues" evidence="1">
    <location>
        <begin position="363"/>
        <end position="377"/>
    </location>
</feature>
<dbReference type="KEGG" id="aplc:110981060"/>
<gene>
    <name evidence="3" type="primary">LOC110981060</name>
</gene>
<evidence type="ECO:0000256" key="1">
    <source>
        <dbReference type="SAM" id="MobiDB-lite"/>
    </source>
</evidence>
<feature type="compositionally biased region" description="Acidic residues" evidence="1">
    <location>
        <begin position="46"/>
        <end position="62"/>
    </location>
</feature>
<dbReference type="RefSeq" id="XP_022093939.1">
    <property type="nucleotide sequence ID" value="XM_022238247.1"/>
</dbReference>
<name>A0A8B7YL02_ACAPL</name>
<evidence type="ECO:0000313" key="2">
    <source>
        <dbReference type="Proteomes" id="UP000694845"/>
    </source>
</evidence>
<protein>
    <submittedName>
        <fullName evidence="3">Uncharacterized protein LOC110981060</fullName>
    </submittedName>
</protein>
<evidence type="ECO:0000313" key="3">
    <source>
        <dbReference type="RefSeq" id="XP_022093939.1"/>
    </source>
</evidence>
<dbReference type="AlphaFoldDB" id="A0A8B7YL02"/>
<sequence length="448" mass="50173">MSEDFTSTGLKDVIMSLQEECQKLSEVKEEPEGEQIEDYFGKCAGDADDDGEDGFDDDDLDYEPGRESRRTTRSVRAMPGRKGKKQRRSWNLTYSHEQRVRMGYYGAKWGVKAMKKRYPGVKDSTARDMCNYVLALVRDGILTLDLPLEKQVIPPKMRNGFPVQSVIQIKESSSFEPNSEPGSNQEPAQKGGTDITPPTSKNWLAGIGGKNQPFGNMSMETTDKALQPPSTNHGDGSPSSTLSFEDRVKIGFMAALEGSTIAVKKCEESDSKVRECRNLVIRLIQSGKLSLDVPLEQQEIPTEDPEEPVPPEPVRRGRPPKHSFGRFTLPPEAKTFLISSRTTMQNNPPPLQPTPTESENHSQRNVQMNPSEVSPSPWNDHVQLQRGSKDIFLGSDLAFRRWRNRRTSLKFQSDEAFAMHLMDVHDAFCSEQCSGGGRHEHQQGTQVS</sequence>
<feature type="region of interest" description="Disordered" evidence="1">
    <location>
        <begin position="342"/>
        <end position="377"/>
    </location>
</feature>
<keyword evidence="2" id="KW-1185">Reference proteome</keyword>
<proteinExistence type="predicted"/>
<reference evidence="3" key="1">
    <citation type="submission" date="2025-08" db="UniProtKB">
        <authorList>
            <consortium name="RefSeq"/>
        </authorList>
    </citation>
    <scope>IDENTIFICATION</scope>
</reference>
<feature type="compositionally biased region" description="Polar residues" evidence="1">
    <location>
        <begin position="228"/>
        <end position="242"/>
    </location>
</feature>
<feature type="compositionally biased region" description="Basic residues" evidence="1">
    <location>
        <begin position="79"/>
        <end position="88"/>
    </location>
</feature>
<dbReference type="OMA" id="DEAFAMH"/>
<accession>A0A8B7YL02</accession>
<feature type="region of interest" description="Disordered" evidence="1">
    <location>
        <begin position="41"/>
        <end position="88"/>
    </location>
</feature>